<protein>
    <submittedName>
        <fullName evidence="1">Uncharacterized protein</fullName>
    </submittedName>
</protein>
<name>A0ABP7L5P0_9SPHN</name>
<dbReference type="EMBL" id="BAABBM010000001">
    <property type="protein sequence ID" value="GAA3894477.1"/>
    <property type="molecule type" value="Genomic_DNA"/>
</dbReference>
<evidence type="ECO:0000313" key="2">
    <source>
        <dbReference type="Proteomes" id="UP001500827"/>
    </source>
</evidence>
<organism evidence="1 2">
    <name type="scientific">Sphingomonas limnosediminicola</name>
    <dbReference type="NCBI Taxonomy" id="940133"/>
    <lineage>
        <taxon>Bacteria</taxon>
        <taxon>Pseudomonadati</taxon>
        <taxon>Pseudomonadota</taxon>
        <taxon>Alphaproteobacteria</taxon>
        <taxon>Sphingomonadales</taxon>
        <taxon>Sphingomonadaceae</taxon>
        <taxon>Sphingomonas</taxon>
    </lineage>
</organism>
<accession>A0ABP7L5P0</accession>
<comment type="caution">
    <text evidence="1">The sequence shown here is derived from an EMBL/GenBank/DDBJ whole genome shotgun (WGS) entry which is preliminary data.</text>
</comment>
<proteinExistence type="predicted"/>
<gene>
    <name evidence="1" type="ORF">GCM10022276_12040</name>
</gene>
<evidence type="ECO:0000313" key="1">
    <source>
        <dbReference type="EMBL" id="GAA3894477.1"/>
    </source>
</evidence>
<keyword evidence="2" id="KW-1185">Reference proteome</keyword>
<sequence>MIETPITPTAGSSIRLLRGSLAVDGKVVWATNGRFGAHFLREVIVSDWIAPAKNAQQDRVDKAVALVRSGAAAVSSQARQTATRTQEPIPFEASELAAELAEVCRFIDAIGATLAADADLLRRFEGPLQNLDIAAQSIGAVAGVLTGRNEMDGNRGERLSALRASRIAAMAKY</sequence>
<reference evidence="2" key="1">
    <citation type="journal article" date="2019" name="Int. J. Syst. Evol. Microbiol.">
        <title>The Global Catalogue of Microorganisms (GCM) 10K type strain sequencing project: providing services to taxonomists for standard genome sequencing and annotation.</title>
        <authorList>
            <consortium name="The Broad Institute Genomics Platform"/>
            <consortium name="The Broad Institute Genome Sequencing Center for Infectious Disease"/>
            <person name="Wu L."/>
            <person name="Ma J."/>
        </authorList>
    </citation>
    <scope>NUCLEOTIDE SEQUENCE [LARGE SCALE GENOMIC DNA]</scope>
    <source>
        <strain evidence="2">JCM 17543</strain>
    </source>
</reference>
<dbReference type="Proteomes" id="UP001500827">
    <property type="component" value="Unassembled WGS sequence"/>
</dbReference>